<dbReference type="SUPFAM" id="SSF51695">
    <property type="entry name" value="PLC-like phosphodiesterases"/>
    <property type="match status" value="1"/>
</dbReference>
<keyword evidence="1" id="KW-0732">Signal</keyword>
<dbReference type="RefSeq" id="WP_205493482.1">
    <property type="nucleotide sequence ID" value="NZ_JAFHAP010000005.1"/>
</dbReference>
<reference evidence="3" key="1">
    <citation type="journal article" date="2024" name="Int. J. Syst. Evol. Microbiol.">
        <title>Polycladomyces zharkentensis sp. nov., a novel thermophilic cellulose- and starch-degrading member of the Bacillota from a geothermal aquifer in Kazakhstan.</title>
        <authorList>
            <person name="Mashzhan A."/>
            <person name="Kistaubayeva A."/>
            <person name="Javier-Lopez R."/>
            <person name="Bissenova U."/>
            <person name="Bissenbay A."/>
            <person name="Birkeland N.K."/>
        </authorList>
    </citation>
    <scope>NUCLEOTIDE SEQUENCE</scope>
    <source>
        <strain evidence="3">ZKZ2T</strain>
    </source>
</reference>
<dbReference type="PANTHER" id="PTHR46211">
    <property type="entry name" value="GLYCEROPHOSPHORYL DIESTER PHOSPHODIESTERASE"/>
    <property type="match status" value="1"/>
</dbReference>
<dbReference type="Gene3D" id="3.20.20.190">
    <property type="entry name" value="Phosphatidylinositol (PI) phosphodiesterase"/>
    <property type="match status" value="1"/>
</dbReference>
<dbReference type="PANTHER" id="PTHR46211:SF1">
    <property type="entry name" value="GLYCEROPHOSPHODIESTER PHOSPHODIESTERASE, CYTOPLASMIC"/>
    <property type="match status" value="1"/>
</dbReference>
<feature type="chain" id="PRO_5045402336" evidence="1">
    <location>
        <begin position="26"/>
        <end position="282"/>
    </location>
</feature>
<dbReference type="InterPro" id="IPR017946">
    <property type="entry name" value="PLC-like_Pdiesterase_TIM-brl"/>
</dbReference>
<organism evidence="3 4">
    <name type="scientific">Polycladomyces zharkentensis</name>
    <dbReference type="NCBI Taxonomy" id="2807616"/>
    <lineage>
        <taxon>Bacteria</taxon>
        <taxon>Bacillati</taxon>
        <taxon>Bacillota</taxon>
        <taxon>Bacilli</taxon>
        <taxon>Bacillales</taxon>
        <taxon>Thermoactinomycetaceae</taxon>
        <taxon>Polycladomyces</taxon>
    </lineage>
</organism>
<feature type="domain" description="GP-PDE" evidence="2">
    <location>
        <begin position="41"/>
        <end position="281"/>
    </location>
</feature>
<comment type="caution">
    <text evidence="3">The sequence shown here is derived from an EMBL/GenBank/DDBJ whole genome shotgun (WGS) entry which is preliminary data.</text>
</comment>
<evidence type="ECO:0000256" key="1">
    <source>
        <dbReference type="SAM" id="SignalP"/>
    </source>
</evidence>
<dbReference type="CDD" id="cd08563">
    <property type="entry name" value="GDPD_TtGDE_like"/>
    <property type="match status" value="1"/>
</dbReference>
<gene>
    <name evidence="3" type="ORF">JQC72_05235</name>
</gene>
<feature type="signal peptide" evidence="1">
    <location>
        <begin position="1"/>
        <end position="25"/>
    </location>
</feature>
<protein>
    <submittedName>
        <fullName evidence="3">Glycerophosphodiester phosphodiesterase</fullName>
    </submittedName>
</protein>
<accession>A0ABS2WHA3</accession>
<name>A0ABS2WHA3_9BACL</name>
<dbReference type="Proteomes" id="UP001177120">
    <property type="component" value="Unassembled WGS sequence"/>
</dbReference>
<keyword evidence="4" id="KW-1185">Reference proteome</keyword>
<evidence type="ECO:0000313" key="3">
    <source>
        <dbReference type="EMBL" id="MBN2908927.1"/>
    </source>
</evidence>
<sequence>MFHFGKKLLIVTTLFVGLFISQATAALAASGGMPDENADKVITVAHRGASGYAPENTMAAFEKAVEMKADYIELDVQLSKDGHLVVIHDTTVDRTTDGTGKVGNLTLEELRKLDAGSYFGPEFAGERIPTLEEVLDAFRGKTGILIEMKAPHLYPGIEQKVADALAERNLDKPKNGKIIVQSFDFHSLKKFHNILPDVPIGVLTSGASHLTDHMLQEFKAYADYVNPHLSYVNKDLVNRIHALDMGIMAWTVRDQSQVAPLLEAGVDGIITDYPDYVPRHKD</sequence>
<evidence type="ECO:0000259" key="2">
    <source>
        <dbReference type="PROSITE" id="PS51704"/>
    </source>
</evidence>
<dbReference type="InterPro" id="IPR030395">
    <property type="entry name" value="GP_PDE_dom"/>
</dbReference>
<evidence type="ECO:0000313" key="4">
    <source>
        <dbReference type="Proteomes" id="UP001177120"/>
    </source>
</evidence>
<dbReference type="Pfam" id="PF03009">
    <property type="entry name" value="GDPD"/>
    <property type="match status" value="1"/>
</dbReference>
<dbReference type="EMBL" id="JAFHAP010000005">
    <property type="protein sequence ID" value="MBN2908927.1"/>
    <property type="molecule type" value="Genomic_DNA"/>
</dbReference>
<dbReference type="PROSITE" id="PS51704">
    <property type="entry name" value="GP_PDE"/>
    <property type="match status" value="1"/>
</dbReference>
<proteinExistence type="predicted"/>